<dbReference type="EMBL" id="VCKW01000265">
    <property type="protein sequence ID" value="TMQ90735.1"/>
    <property type="molecule type" value="Genomic_DNA"/>
</dbReference>
<dbReference type="Gene3D" id="1.20.120.450">
    <property type="entry name" value="dinb family like domain"/>
    <property type="match status" value="1"/>
</dbReference>
<dbReference type="SUPFAM" id="SSF109854">
    <property type="entry name" value="DinB/YfiT-like putative metalloenzymes"/>
    <property type="match status" value="1"/>
</dbReference>
<proteinExistence type="predicted"/>
<dbReference type="GO" id="GO:0046872">
    <property type="term" value="F:metal ion binding"/>
    <property type="evidence" value="ECO:0007669"/>
    <property type="project" value="InterPro"/>
</dbReference>
<dbReference type="OrthoDB" id="5185819at2"/>
<feature type="domain" description="Mycothiol-dependent maleylpyruvate isomerase metal-binding" evidence="1">
    <location>
        <begin position="17"/>
        <end position="142"/>
    </location>
</feature>
<dbReference type="InterPro" id="IPR024344">
    <property type="entry name" value="MDMPI_metal-binding"/>
</dbReference>
<name>A0A5C4J1X7_9ACTN</name>
<sequence length="202" mass="21614">MNTEPNPGTADVVRLVERAFDATVAVLGAVPAEGWDAASPCAGWTVRQVGNHLVGSLSLVDRYAREEPVSAADADSARYADVDLLGDDPAKALRAVAERCAAAFSAFDTLDREVPFVIGQVPGFLLTRVCLLESLVHGWDIAHATGTPYRADDAVIGAVSSFARRGPIEERRAAGMFAPEQPARPDDTEFNRLLAFLGRRLP</sequence>
<dbReference type="NCBIfam" id="TIGR03083">
    <property type="entry name" value="maleylpyruvate isomerase family mycothiol-dependent enzyme"/>
    <property type="match status" value="1"/>
</dbReference>
<evidence type="ECO:0000313" key="3">
    <source>
        <dbReference type="Proteomes" id="UP000309174"/>
    </source>
</evidence>
<accession>A0A5C4J1X7</accession>
<comment type="caution">
    <text evidence="2">The sequence shown here is derived from an EMBL/GenBank/DDBJ whole genome shotgun (WGS) entry which is preliminary data.</text>
</comment>
<dbReference type="InterPro" id="IPR017517">
    <property type="entry name" value="Maleyloyr_isom"/>
</dbReference>
<dbReference type="Proteomes" id="UP000309174">
    <property type="component" value="Unassembled WGS sequence"/>
</dbReference>
<dbReference type="RefSeq" id="WP_138649335.1">
    <property type="nucleotide sequence ID" value="NZ_VCKW01000265.1"/>
</dbReference>
<organism evidence="2 3">
    <name type="scientific">Actinomadura soli</name>
    <dbReference type="NCBI Taxonomy" id="2508997"/>
    <lineage>
        <taxon>Bacteria</taxon>
        <taxon>Bacillati</taxon>
        <taxon>Actinomycetota</taxon>
        <taxon>Actinomycetes</taxon>
        <taxon>Streptosporangiales</taxon>
        <taxon>Thermomonosporaceae</taxon>
        <taxon>Actinomadura</taxon>
    </lineage>
</organism>
<reference evidence="2 3" key="1">
    <citation type="submission" date="2019-05" db="EMBL/GenBank/DDBJ databases">
        <title>Draft genome sequence of Actinomadura sp. 14C53.</title>
        <authorList>
            <person name="Saricaoglu S."/>
            <person name="Isik K."/>
        </authorList>
    </citation>
    <scope>NUCLEOTIDE SEQUENCE [LARGE SCALE GENOMIC DNA]</scope>
    <source>
        <strain evidence="2 3">14C53</strain>
    </source>
</reference>
<protein>
    <submittedName>
        <fullName evidence="2">TIGR03086 family protein</fullName>
    </submittedName>
</protein>
<dbReference type="AlphaFoldDB" id="A0A5C4J1X7"/>
<keyword evidence="3" id="KW-1185">Reference proteome</keyword>
<evidence type="ECO:0000313" key="2">
    <source>
        <dbReference type="EMBL" id="TMQ90735.1"/>
    </source>
</evidence>
<dbReference type="Pfam" id="PF11716">
    <property type="entry name" value="MDMPI_N"/>
    <property type="match status" value="1"/>
</dbReference>
<dbReference type="NCBIfam" id="TIGR03086">
    <property type="entry name" value="TIGR03086 family metal-binding protein"/>
    <property type="match status" value="1"/>
</dbReference>
<dbReference type="InterPro" id="IPR034660">
    <property type="entry name" value="DinB/YfiT-like"/>
</dbReference>
<dbReference type="InterPro" id="IPR017520">
    <property type="entry name" value="CHP03086"/>
</dbReference>
<evidence type="ECO:0000259" key="1">
    <source>
        <dbReference type="Pfam" id="PF11716"/>
    </source>
</evidence>
<gene>
    <name evidence="2" type="ORF">ETD83_34130</name>
</gene>